<feature type="transmembrane region" description="Helical" evidence="2">
    <location>
        <begin position="141"/>
        <end position="164"/>
    </location>
</feature>
<keyword evidence="2" id="KW-0812">Transmembrane</keyword>
<dbReference type="AlphaFoldDB" id="A0A916JNA3"/>
<keyword evidence="2" id="KW-0472">Membrane</keyword>
<proteinExistence type="predicted"/>
<dbReference type="RefSeq" id="WP_258542476.1">
    <property type="nucleotide sequence ID" value="NZ_OU015584.1"/>
</dbReference>
<feature type="transmembrane region" description="Helical" evidence="2">
    <location>
        <begin position="170"/>
        <end position="188"/>
    </location>
</feature>
<accession>A0A916JNA3</accession>
<evidence type="ECO:0000313" key="3">
    <source>
        <dbReference type="EMBL" id="CAG5083616.1"/>
    </source>
</evidence>
<reference evidence="3" key="1">
    <citation type="submission" date="2021-04" db="EMBL/GenBank/DDBJ databases">
        <authorList>
            <person name="Rodrigo-Torres L."/>
            <person name="Arahal R. D."/>
            <person name="Lucena T."/>
        </authorList>
    </citation>
    <scope>NUCLEOTIDE SEQUENCE</scope>
    <source>
        <strain evidence="3">AS29M-1</strain>
    </source>
</reference>
<gene>
    <name evidence="3" type="ORF">CRYO30217_02245</name>
</gene>
<evidence type="ECO:0000256" key="2">
    <source>
        <dbReference type="SAM" id="Phobius"/>
    </source>
</evidence>
<evidence type="ECO:0000256" key="1">
    <source>
        <dbReference type="SAM" id="MobiDB-lite"/>
    </source>
</evidence>
<feature type="region of interest" description="Disordered" evidence="1">
    <location>
        <begin position="1"/>
        <end position="37"/>
    </location>
</feature>
<name>A0A916JNA3_9FLAO</name>
<dbReference type="Proteomes" id="UP000683507">
    <property type="component" value="Chromosome"/>
</dbReference>
<evidence type="ECO:0000313" key="4">
    <source>
        <dbReference type="Proteomes" id="UP000683507"/>
    </source>
</evidence>
<sequence length="190" mass="21629">MAKRKKNKKPGSVPNKKTTGKNKASGKSSPSDRTKKELKLEVPPSLKALCILSFMGFIYCLVMDTQDYFAYSSIEELKESADQSGWEKLETRLARFEKNDIDISDAGIEKLALASIYRTIIDVLAMVGTALMYFRIRRGFYIYGAFQLLYVIVPFAMFGIGAMVVYDKLVLLPPLIYLILFTTQYKYLNR</sequence>
<feature type="compositionally biased region" description="Polar residues" evidence="1">
    <location>
        <begin position="15"/>
        <end position="29"/>
    </location>
</feature>
<protein>
    <submittedName>
        <fullName evidence="3">Uncharacterized protein</fullName>
    </submittedName>
</protein>
<feature type="transmembrane region" description="Helical" evidence="2">
    <location>
        <begin position="45"/>
        <end position="62"/>
    </location>
</feature>
<feature type="transmembrane region" description="Helical" evidence="2">
    <location>
        <begin position="116"/>
        <end position="134"/>
    </location>
</feature>
<organism evidence="3 4">
    <name type="scientific">Parvicella tangerina</name>
    <dbReference type="NCBI Taxonomy" id="2829795"/>
    <lineage>
        <taxon>Bacteria</taxon>
        <taxon>Pseudomonadati</taxon>
        <taxon>Bacteroidota</taxon>
        <taxon>Flavobacteriia</taxon>
        <taxon>Flavobacteriales</taxon>
        <taxon>Parvicellaceae</taxon>
        <taxon>Parvicella</taxon>
    </lineage>
</organism>
<keyword evidence="4" id="KW-1185">Reference proteome</keyword>
<dbReference type="KEGG" id="ptan:CRYO30217_02245"/>
<dbReference type="EMBL" id="OU015584">
    <property type="protein sequence ID" value="CAG5083616.1"/>
    <property type="molecule type" value="Genomic_DNA"/>
</dbReference>
<keyword evidence="2" id="KW-1133">Transmembrane helix</keyword>